<keyword evidence="2" id="KW-0732">Signal</keyword>
<dbReference type="Proteomes" id="UP000054549">
    <property type="component" value="Unassembled WGS sequence"/>
</dbReference>
<dbReference type="EMBL" id="KN818232">
    <property type="protein sequence ID" value="KIL67310.1"/>
    <property type="molecule type" value="Genomic_DNA"/>
</dbReference>
<feature type="region of interest" description="Disordered" evidence="1">
    <location>
        <begin position="231"/>
        <end position="260"/>
    </location>
</feature>
<dbReference type="AlphaFoldDB" id="A0A0C2SV48"/>
<protein>
    <submittedName>
        <fullName evidence="3">Uncharacterized protein</fullName>
    </submittedName>
</protein>
<dbReference type="HOGENOM" id="CLU_1073512_0_0_1"/>
<feature type="chain" id="PRO_5002155616" evidence="2">
    <location>
        <begin position="19"/>
        <end position="260"/>
    </location>
</feature>
<evidence type="ECO:0000313" key="3">
    <source>
        <dbReference type="EMBL" id="KIL67310.1"/>
    </source>
</evidence>
<feature type="signal peptide" evidence="2">
    <location>
        <begin position="1"/>
        <end position="18"/>
    </location>
</feature>
<name>A0A0C2SV48_AMAMK</name>
<dbReference type="OrthoDB" id="5150177at2759"/>
<dbReference type="InParanoid" id="A0A0C2SV48"/>
<feature type="compositionally biased region" description="Low complexity" evidence="1">
    <location>
        <begin position="237"/>
        <end position="246"/>
    </location>
</feature>
<keyword evidence="4" id="KW-1185">Reference proteome</keyword>
<gene>
    <name evidence="3" type="ORF">M378DRAFT_9539</name>
</gene>
<sequence>MKTTSVAVLALISASALAQPIVVLQGKTSLDTRDFAPSDITDLEARKIHINWGKVGNFFKKAAKTVASVLLKRDEDGNIYLVARDEDGELLARDFEDDYLEARDIDDYLEARGFDDEYLEARDFDDEYLEARDFDDEYLEARDFDDYLEARDLEERSRFSEISHVAHAFHHGHPSGGHRGHQGHHIHFHLPQQQQDNDNERRDLEERSIFGEIAKVGENIFKHAHKAHKVSNYVPQNNNNNNNNNNNRHRRDLGSLSDLD</sequence>
<evidence type="ECO:0000256" key="2">
    <source>
        <dbReference type="SAM" id="SignalP"/>
    </source>
</evidence>
<reference evidence="3 4" key="1">
    <citation type="submission" date="2014-04" db="EMBL/GenBank/DDBJ databases">
        <title>Evolutionary Origins and Diversification of the Mycorrhizal Mutualists.</title>
        <authorList>
            <consortium name="DOE Joint Genome Institute"/>
            <consortium name="Mycorrhizal Genomics Consortium"/>
            <person name="Kohler A."/>
            <person name="Kuo A."/>
            <person name="Nagy L.G."/>
            <person name="Floudas D."/>
            <person name="Copeland A."/>
            <person name="Barry K.W."/>
            <person name="Cichocki N."/>
            <person name="Veneault-Fourrey C."/>
            <person name="LaButti K."/>
            <person name="Lindquist E.A."/>
            <person name="Lipzen A."/>
            <person name="Lundell T."/>
            <person name="Morin E."/>
            <person name="Murat C."/>
            <person name="Riley R."/>
            <person name="Ohm R."/>
            <person name="Sun H."/>
            <person name="Tunlid A."/>
            <person name="Henrissat B."/>
            <person name="Grigoriev I.V."/>
            <person name="Hibbett D.S."/>
            <person name="Martin F."/>
        </authorList>
    </citation>
    <scope>NUCLEOTIDE SEQUENCE [LARGE SCALE GENOMIC DNA]</scope>
    <source>
        <strain evidence="3 4">Koide BX008</strain>
    </source>
</reference>
<accession>A0A0C2SV48</accession>
<evidence type="ECO:0000313" key="4">
    <source>
        <dbReference type="Proteomes" id="UP000054549"/>
    </source>
</evidence>
<proteinExistence type="predicted"/>
<evidence type="ECO:0000256" key="1">
    <source>
        <dbReference type="SAM" id="MobiDB-lite"/>
    </source>
</evidence>
<organism evidence="3 4">
    <name type="scientific">Amanita muscaria (strain Koide BX008)</name>
    <dbReference type="NCBI Taxonomy" id="946122"/>
    <lineage>
        <taxon>Eukaryota</taxon>
        <taxon>Fungi</taxon>
        <taxon>Dikarya</taxon>
        <taxon>Basidiomycota</taxon>
        <taxon>Agaricomycotina</taxon>
        <taxon>Agaricomycetes</taxon>
        <taxon>Agaricomycetidae</taxon>
        <taxon>Agaricales</taxon>
        <taxon>Pluteineae</taxon>
        <taxon>Amanitaceae</taxon>
        <taxon>Amanita</taxon>
    </lineage>
</organism>